<dbReference type="GO" id="GO:0004534">
    <property type="term" value="F:5'-3' RNA exonuclease activity"/>
    <property type="evidence" value="ECO:0007669"/>
    <property type="project" value="TreeGrafter"/>
</dbReference>
<dbReference type="SUPFAM" id="SSF89550">
    <property type="entry name" value="PHP domain-like"/>
    <property type="match status" value="1"/>
</dbReference>
<feature type="domain" description="Polymerase/histidinol phosphatase N-terminal" evidence="1">
    <location>
        <begin position="25"/>
        <end position="90"/>
    </location>
</feature>
<reference evidence="3" key="2">
    <citation type="submission" date="2016-01" db="EMBL/GenBank/DDBJ databases">
        <title>Draft Genome Sequence of Paenibacillus amylolyticus Heshi-A3 that Was Isolated from Fermented Rice Bran with Aging Salted Mackerel, Which Was Named Heshiko as Traditional Fermented Seafood in Japan.</title>
        <authorList>
            <person name="Akuzawa S."/>
            <person name="Nakagawa J."/>
            <person name="Kanekatsu T."/>
            <person name="Kubota E."/>
            <person name="Ohtake R."/>
            <person name="Suzuki T."/>
            <person name="Kanesaki Y."/>
        </authorList>
    </citation>
    <scope>NUCLEOTIDE SEQUENCE [LARGE SCALE GENOMIC DNA]</scope>
    <source>
        <strain evidence="3">Heshi-A3</strain>
    </source>
</reference>
<dbReference type="Pfam" id="PF02811">
    <property type="entry name" value="PHP"/>
    <property type="match status" value="1"/>
</dbReference>
<evidence type="ECO:0000259" key="1">
    <source>
        <dbReference type="SMART" id="SM00481"/>
    </source>
</evidence>
<accession>A0A117I1Z6</accession>
<gene>
    <name evidence="2" type="ORF">PAHA3_2994</name>
</gene>
<proteinExistence type="predicted"/>
<dbReference type="PANTHER" id="PTHR42924:SF3">
    <property type="entry name" value="POLYMERASE_HISTIDINOL PHOSPHATASE N-TERMINAL DOMAIN-CONTAINING PROTEIN"/>
    <property type="match status" value="1"/>
</dbReference>
<name>A0A117I1Z6_PAEAM</name>
<dbReference type="InterPro" id="IPR016195">
    <property type="entry name" value="Pol/histidinol_Pase-like"/>
</dbReference>
<dbReference type="Gene3D" id="3.20.20.140">
    <property type="entry name" value="Metal-dependent hydrolases"/>
    <property type="match status" value="1"/>
</dbReference>
<dbReference type="CDD" id="cd07438">
    <property type="entry name" value="PHP_HisPPase_AMP"/>
    <property type="match status" value="1"/>
</dbReference>
<dbReference type="PANTHER" id="PTHR42924">
    <property type="entry name" value="EXONUCLEASE"/>
    <property type="match status" value="1"/>
</dbReference>
<dbReference type="SMART" id="SM00481">
    <property type="entry name" value="POLIIIAc"/>
    <property type="match status" value="1"/>
</dbReference>
<sequence>MIDESESKSFYTKELLYMDQRQGRCDLHTHSQASDGMQPPADNVKLAKQKGLSAVALTDHDTVAGVAEAQQAGKEFEIDVVAGVEISTRAGGKDIHILGYYVNTEDEQFLQRLRGLREARDERNHLIIGKLQELGLDISWQEVLDELGRPLEPDESIGRPHMADVLVKKGYAVDMRDAFDRYLAEGKPGFVSVPRVAPEDACEWIRAAGGAAVIAHPGLYNDDELVRRIIDDARPDGIEVFHSDHGLEEERRYAEMAREYDLIETGGSDYHGERQGVVFHGDLGSKTVKVDVLERLKAAASQQKGV</sequence>
<evidence type="ECO:0000313" key="3">
    <source>
        <dbReference type="Proteomes" id="UP000069697"/>
    </source>
</evidence>
<dbReference type="AlphaFoldDB" id="A0A117I1Z6"/>
<dbReference type="EMBL" id="BCNV01000001">
    <property type="protein sequence ID" value="GAS82920.1"/>
    <property type="molecule type" value="Genomic_DNA"/>
</dbReference>
<dbReference type="GO" id="GO:0035312">
    <property type="term" value="F:5'-3' DNA exonuclease activity"/>
    <property type="evidence" value="ECO:0007669"/>
    <property type="project" value="TreeGrafter"/>
</dbReference>
<reference evidence="2 3" key="1">
    <citation type="journal article" date="2016" name="Genome Announc.">
        <title>Draft Genome Sequence of Paenibacillus amylolyticus Heshi-A3, Isolated from Fermented Rice Bran in a Japanese Fermented Seafood Dish.</title>
        <authorList>
            <person name="Akuzawa S."/>
            <person name="Nagaoka J."/>
            <person name="Kanekatsu M."/>
            <person name="Kubota E."/>
            <person name="Ohtake R."/>
            <person name="Suzuki T."/>
            <person name="Kanesaki Y."/>
        </authorList>
    </citation>
    <scope>NUCLEOTIDE SEQUENCE [LARGE SCALE GENOMIC DNA]</scope>
    <source>
        <strain evidence="2 3">Heshi-A3</strain>
    </source>
</reference>
<evidence type="ECO:0000313" key="2">
    <source>
        <dbReference type="EMBL" id="GAS82920.1"/>
    </source>
</evidence>
<dbReference type="InterPro" id="IPR004013">
    <property type="entry name" value="PHP_dom"/>
</dbReference>
<dbReference type="InterPro" id="IPR003141">
    <property type="entry name" value="Pol/His_phosphatase_N"/>
</dbReference>
<protein>
    <submittedName>
        <fullName evidence="2">TrpH</fullName>
    </submittedName>
</protein>
<comment type="caution">
    <text evidence="2">The sequence shown here is derived from an EMBL/GenBank/DDBJ whole genome shotgun (WGS) entry which is preliminary data.</text>
</comment>
<dbReference type="Gene3D" id="1.10.150.650">
    <property type="match status" value="1"/>
</dbReference>
<dbReference type="Proteomes" id="UP000069697">
    <property type="component" value="Unassembled WGS sequence"/>
</dbReference>
<organism evidence="2 3">
    <name type="scientific">Paenibacillus amylolyticus</name>
    <dbReference type="NCBI Taxonomy" id="1451"/>
    <lineage>
        <taxon>Bacteria</taxon>
        <taxon>Bacillati</taxon>
        <taxon>Bacillota</taxon>
        <taxon>Bacilli</taxon>
        <taxon>Bacillales</taxon>
        <taxon>Paenibacillaceae</taxon>
        <taxon>Paenibacillus</taxon>
    </lineage>
</organism>
<dbReference type="InterPro" id="IPR052018">
    <property type="entry name" value="PHP_domain"/>
</dbReference>